<evidence type="ECO:0000313" key="3">
    <source>
        <dbReference type="Proteomes" id="UP000317303"/>
    </source>
</evidence>
<protein>
    <recommendedName>
        <fullName evidence="4">Transmembrane protein</fullName>
    </recommendedName>
</protein>
<evidence type="ECO:0000313" key="2">
    <source>
        <dbReference type="EMBL" id="TWH20192.1"/>
    </source>
</evidence>
<feature type="transmembrane region" description="Helical" evidence="1">
    <location>
        <begin position="94"/>
        <end position="115"/>
    </location>
</feature>
<comment type="caution">
    <text evidence="2">The sequence shown here is derived from an EMBL/GenBank/DDBJ whole genome shotgun (WGS) entry which is preliminary data.</text>
</comment>
<keyword evidence="1" id="KW-0812">Transmembrane</keyword>
<name>A0A660C9P7_9PSEU</name>
<organism evidence="2 3">
    <name type="scientific">Prauserella rugosa</name>
    <dbReference type="NCBI Taxonomy" id="43354"/>
    <lineage>
        <taxon>Bacteria</taxon>
        <taxon>Bacillati</taxon>
        <taxon>Actinomycetota</taxon>
        <taxon>Actinomycetes</taxon>
        <taxon>Pseudonocardiales</taxon>
        <taxon>Pseudonocardiaceae</taxon>
        <taxon>Prauserella</taxon>
    </lineage>
</organism>
<dbReference type="AlphaFoldDB" id="A0A660C9P7"/>
<keyword evidence="1" id="KW-0472">Membrane</keyword>
<keyword evidence="3" id="KW-1185">Reference proteome</keyword>
<evidence type="ECO:0000256" key="1">
    <source>
        <dbReference type="SAM" id="Phobius"/>
    </source>
</evidence>
<sequence>MSEVPELDQVAYARRRLAAHARLPLGYWVFYGVALVALAGLPLWTSWLGAADHPLVSWGVAALGIASAGYSWNRRRRTGVHLPKRIGAYPSARPWWLAGLALTLAGFGAIFTLVAQDLRPVAYGVLPVVAIAVFALQLKTRSAMERDLQEGRVRP</sequence>
<dbReference type="EMBL" id="VLJV01000001">
    <property type="protein sequence ID" value="TWH20192.1"/>
    <property type="molecule type" value="Genomic_DNA"/>
</dbReference>
<feature type="transmembrane region" description="Helical" evidence="1">
    <location>
        <begin position="121"/>
        <end position="138"/>
    </location>
</feature>
<dbReference type="OrthoDB" id="3541120at2"/>
<evidence type="ECO:0008006" key="4">
    <source>
        <dbReference type="Google" id="ProtNLM"/>
    </source>
</evidence>
<reference evidence="2 3" key="1">
    <citation type="submission" date="2019-07" db="EMBL/GenBank/DDBJ databases">
        <title>R&amp;d 2014.</title>
        <authorList>
            <person name="Klenk H.-P."/>
        </authorList>
    </citation>
    <scope>NUCLEOTIDE SEQUENCE [LARGE SCALE GENOMIC DNA]</scope>
    <source>
        <strain evidence="2 3">DSM 43194</strain>
    </source>
</reference>
<feature type="transmembrane region" description="Helical" evidence="1">
    <location>
        <begin position="56"/>
        <end position="73"/>
    </location>
</feature>
<gene>
    <name evidence="2" type="ORF">JD82_02034</name>
</gene>
<feature type="transmembrane region" description="Helical" evidence="1">
    <location>
        <begin position="25"/>
        <end position="44"/>
    </location>
</feature>
<dbReference type="Proteomes" id="UP000317303">
    <property type="component" value="Unassembled WGS sequence"/>
</dbReference>
<accession>A0A660C9P7</accession>
<proteinExistence type="predicted"/>
<keyword evidence="1" id="KW-1133">Transmembrane helix</keyword>
<dbReference type="RefSeq" id="WP_030531065.1">
    <property type="nucleotide sequence ID" value="NZ_JOIJ01000003.1"/>
</dbReference>